<evidence type="ECO:0000313" key="14">
    <source>
        <dbReference type="Proteomes" id="UP000605970"/>
    </source>
</evidence>
<keyword evidence="5 9" id="KW-1133">Transmembrane helix</keyword>
<feature type="domain" description="Ig-like" evidence="11">
    <location>
        <begin position="190"/>
        <end position="261"/>
    </location>
</feature>
<evidence type="ECO:0000259" key="11">
    <source>
        <dbReference type="PROSITE" id="PS50835"/>
    </source>
</evidence>
<name>A0A8T0A4D0_9BILA</name>
<evidence type="ECO:0000256" key="9">
    <source>
        <dbReference type="SAM" id="Phobius"/>
    </source>
</evidence>
<evidence type="ECO:0000259" key="12">
    <source>
        <dbReference type="PROSITE" id="PS50853"/>
    </source>
</evidence>
<evidence type="ECO:0000256" key="1">
    <source>
        <dbReference type="ARBA" id="ARBA00004479"/>
    </source>
</evidence>
<evidence type="ECO:0000256" key="8">
    <source>
        <dbReference type="SAM" id="MobiDB-lite"/>
    </source>
</evidence>
<dbReference type="Pfam" id="PF00041">
    <property type="entry name" value="fn3"/>
    <property type="match status" value="1"/>
</dbReference>
<dbReference type="CDD" id="cd00063">
    <property type="entry name" value="FN3"/>
    <property type="match status" value="5"/>
</dbReference>
<accession>A0A8T0A4D0</accession>
<dbReference type="InterPro" id="IPR036116">
    <property type="entry name" value="FN3_sf"/>
</dbReference>
<dbReference type="Proteomes" id="UP000605970">
    <property type="component" value="Unassembled WGS sequence"/>
</dbReference>
<proteinExistence type="predicted"/>
<dbReference type="PANTHER" id="PTHR44170">
    <property type="entry name" value="PROTEIN SIDEKICK"/>
    <property type="match status" value="1"/>
</dbReference>
<evidence type="ECO:0000256" key="10">
    <source>
        <dbReference type="SAM" id="SignalP"/>
    </source>
</evidence>
<dbReference type="SUPFAM" id="SSF49265">
    <property type="entry name" value="Fibronectin type III"/>
    <property type="match status" value="4"/>
</dbReference>
<evidence type="ECO:0000256" key="3">
    <source>
        <dbReference type="ARBA" id="ARBA00022737"/>
    </source>
</evidence>
<dbReference type="SMART" id="SM00060">
    <property type="entry name" value="FN3"/>
    <property type="match status" value="5"/>
</dbReference>
<dbReference type="InterPro" id="IPR003598">
    <property type="entry name" value="Ig_sub2"/>
</dbReference>
<feature type="domain" description="Ig-like" evidence="11">
    <location>
        <begin position="475"/>
        <end position="563"/>
    </location>
</feature>
<evidence type="ECO:0000256" key="7">
    <source>
        <dbReference type="ARBA" id="ARBA00023157"/>
    </source>
</evidence>
<dbReference type="PROSITE" id="PS50835">
    <property type="entry name" value="IG_LIKE"/>
    <property type="match status" value="6"/>
</dbReference>
<dbReference type="InterPro" id="IPR007110">
    <property type="entry name" value="Ig-like_dom"/>
</dbReference>
<evidence type="ECO:0008006" key="15">
    <source>
        <dbReference type="Google" id="ProtNLM"/>
    </source>
</evidence>
<dbReference type="SMART" id="SM00408">
    <property type="entry name" value="IGc2"/>
    <property type="match status" value="5"/>
</dbReference>
<comment type="caution">
    <text evidence="13">The sequence shown here is derived from an EMBL/GenBank/DDBJ whole genome shotgun (WGS) entry which is preliminary data.</text>
</comment>
<feature type="domain" description="Fibronectin type-III" evidence="12">
    <location>
        <begin position="891"/>
        <end position="1010"/>
    </location>
</feature>
<feature type="domain" description="Fibronectin type-III" evidence="12">
    <location>
        <begin position="1014"/>
        <end position="1124"/>
    </location>
</feature>
<dbReference type="InterPro" id="IPR013098">
    <property type="entry name" value="Ig_I-set"/>
</dbReference>
<keyword evidence="14" id="KW-1185">Reference proteome</keyword>
<evidence type="ECO:0000256" key="6">
    <source>
        <dbReference type="ARBA" id="ARBA00023136"/>
    </source>
</evidence>
<evidence type="ECO:0000256" key="4">
    <source>
        <dbReference type="ARBA" id="ARBA00022889"/>
    </source>
</evidence>
<keyword evidence="10" id="KW-0732">Signal</keyword>
<feature type="region of interest" description="Disordered" evidence="8">
    <location>
        <begin position="1317"/>
        <end position="1379"/>
    </location>
</feature>
<keyword evidence="3" id="KW-0677">Repeat</keyword>
<dbReference type="Pfam" id="PF13927">
    <property type="entry name" value="Ig_3"/>
    <property type="match status" value="1"/>
</dbReference>
<dbReference type="FunFam" id="2.60.40.10:FF:002807">
    <property type="entry name" value="Sensory AXon guidance"/>
    <property type="match status" value="1"/>
</dbReference>
<feature type="domain" description="Fibronectin type-III" evidence="12">
    <location>
        <begin position="1130"/>
        <end position="1236"/>
    </location>
</feature>
<gene>
    <name evidence="13" type="ORF">Mgra_00000212</name>
</gene>
<feature type="chain" id="PRO_5035882996" description="Neuroglian" evidence="10">
    <location>
        <begin position="21"/>
        <end position="1379"/>
    </location>
</feature>
<organism evidence="13 14">
    <name type="scientific">Meloidogyne graminicola</name>
    <dbReference type="NCBI Taxonomy" id="189291"/>
    <lineage>
        <taxon>Eukaryota</taxon>
        <taxon>Metazoa</taxon>
        <taxon>Ecdysozoa</taxon>
        <taxon>Nematoda</taxon>
        <taxon>Chromadorea</taxon>
        <taxon>Rhabditida</taxon>
        <taxon>Tylenchina</taxon>
        <taxon>Tylenchomorpha</taxon>
        <taxon>Tylenchoidea</taxon>
        <taxon>Meloidogynidae</taxon>
        <taxon>Meloidogyninae</taxon>
        <taxon>Meloidogyne</taxon>
    </lineage>
</organism>
<evidence type="ECO:0000256" key="2">
    <source>
        <dbReference type="ARBA" id="ARBA00022692"/>
    </source>
</evidence>
<feature type="domain" description="Ig-like" evidence="11">
    <location>
        <begin position="64"/>
        <end position="160"/>
    </location>
</feature>
<feature type="domain" description="Fibronectin type-III" evidence="12">
    <location>
        <begin position="785"/>
        <end position="886"/>
    </location>
</feature>
<dbReference type="CDD" id="cd00096">
    <property type="entry name" value="Ig"/>
    <property type="match status" value="1"/>
</dbReference>
<dbReference type="InterPro" id="IPR026966">
    <property type="entry name" value="Neurofascin/L1/NrCAM_C"/>
</dbReference>
<dbReference type="Gene3D" id="2.60.40.10">
    <property type="entry name" value="Immunoglobulins"/>
    <property type="match status" value="11"/>
</dbReference>
<keyword evidence="7" id="KW-1015">Disulfide bond</keyword>
<feature type="signal peptide" evidence="10">
    <location>
        <begin position="1"/>
        <end position="20"/>
    </location>
</feature>
<feature type="compositionally biased region" description="Basic and acidic residues" evidence="8">
    <location>
        <begin position="1369"/>
        <end position="1379"/>
    </location>
</feature>
<dbReference type="Pfam" id="PF07679">
    <property type="entry name" value="I-set"/>
    <property type="match status" value="3"/>
</dbReference>
<dbReference type="SMART" id="SM00409">
    <property type="entry name" value="IG"/>
    <property type="match status" value="6"/>
</dbReference>
<dbReference type="InterPro" id="IPR003961">
    <property type="entry name" value="FN3_dom"/>
</dbReference>
<feature type="domain" description="Ig-like" evidence="11">
    <location>
        <begin position="375"/>
        <end position="457"/>
    </location>
</feature>
<feature type="domain" description="Ig-like" evidence="11">
    <location>
        <begin position="565"/>
        <end position="660"/>
    </location>
</feature>
<dbReference type="InterPro" id="IPR036179">
    <property type="entry name" value="Ig-like_dom_sf"/>
</dbReference>
<sequence>MISKLIYCVLFYLNTHFTAAELFKSSNSSPTQKIDWGNIPTPPRFIHERNDPITYFSLQDYKGPNGNGRHERDEHQNGHHHLQHFLKPKIFRCVAIGIPQPEYRWLKDNSTFPVNVYRDRIVTNSDNGSLIFTKFSESDEGEYQCLASNDNGTAYSEKIKLLLAWINPFPDFDGPEVVEIPLSRPYARDCASPDSNPPAMIFWILRSPDNVKHISAINSSHISSNERGTIFFHYVQESDFKDSALYTCAAYNQELKEYKFSNNQFNLNVLKRHATEKLRNMPPEQQWVNQSSPIALLGHIHKLHCFFSGFPNPTPIWYHNGQEITSDNNKGFSFENFGKTLVFNVTAQHIGRYDCKFERHASIDRTFDIKLNAAPYWFDLPPPSVNTSEGETVVFDCKTLGNPTPVVTFYKNGVELRRPRPGENWVIEGSKLTIYDVKKGSNGFSGDNAVYQCKSENKHGYLWTNFYLNLLAFQPQLLEQPGQVEAIEGRPFSLQCKFFSSPQANVTWESPVLGGIPYSTKVDQFGTGWLLFEEVKRGYDGEYKCTGVNKYGSDSAVQKLVVRIPTLLDPFTKQRMEHRAGIPMKLPCKAKHDPDLDVQYLWTINGRDLAQANKESGGGHYHVTNDNTLVIEQPTQEDTGLYTCLVKTKLDEISKSITVNIEDVPQPVHSARISNCNADEPIVTIDFEHFEPADRVKPVEEFWIRFSVDPDVDQGNWQTYPVPLKAQPHETVGESLRQVRGKVKILLKPFGTYTFQVIARNGIGDSAPYQIDGTCQTSQKPPSRNPSGVWVQGTQPDNLIVYWDPMPRDEWNAEHFVYKILYRRREEGGDWKHQTVEDPFADKFTIDLGDGSSRAWDAYEVQVRAVNGKGASTVMPEVVEGRTGEGEPGVTPANFRLIKVTSTSAEFEWDPVDPHKVQGNFSGYKITYWYDENSLLDGDSSRRRKVRHRRARDLSNGNFERNSVIFSKEITRGTITGLKPNSINYAVISVLNGQNEGAPSQEISFRTKEGVPTPVRDLRAYPMNNKHPSERAVVVLKWHPPRELNGRLLKYTLIQCRANNFEGNEPEIDEFTNCAEPIDVNKRLNELRLINLHYDTNYRFEFAAHTGGGMGLLNSVDAHTLPEALHLNIEPSRPSLYKEGIGDDNFNISFVPGHYDSRINGPVGNSFYVKYRETDQGDEWNTKEPPPDSSTLQVTVDNLTPGTKYDVMTVSLQRDEAGNIVGQTESRIHHITTTGVSPRRATLYWLLIILLILLLLLLLICIACCLLYQRGRKYPVAEKERLHGREPMLPKDKQFEEFGKSLSFIFRPDDTERRSLSGHVWGGESESDSLVADVDDNQGYNEDGSFVNQYGANNRAGGLVHSGSGPEGSHPHGVESSRR</sequence>
<comment type="subcellular location">
    <subcellularLocation>
        <location evidence="1">Membrane</location>
        <topology evidence="1">Single-pass type I membrane protein</topology>
    </subcellularLocation>
</comment>
<dbReference type="SUPFAM" id="SSF48726">
    <property type="entry name" value="Immunoglobulin"/>
    <property type="match status" value="6"/>
</dbReference>
<dbReference type="PANTHER" id="PTHR44170:SF35">
    <property type="entry name" value="NEUROGLIAN"/>
    <property type="match status" value="1"/>
</dbReference>
<dbReference type="FunFam" id="2.60.40.10:FF:000028">
    <property type="entry name" value="Neuronal cell adhesion molecule"/>
    <property type="match status" value="1"/>
</dbReference>
<reference evidence="13" key="1">
    <citation type="journal article" date="2020" name="Ecol. Evol.">
        <title>Genome structure and content of the rice root-knot nematode (Meloidogyne graminicola).</title>
        <authorList>
            <person name="Phan N.T."/>
            <person name="Danchin E.G.J."/>
            <person name="Klopp C."/>
            <person name="Perfus-Barbeoch L."/>
            <person name="Kozlowski D.K."/>
            <person name="Koutsovoulos G.D."/>
            <person name="Lopez-Roques C."/>
            <person name="Bouchez O."/>
            <person name="Zahm M."/>
            <person name="Besnard G."/>
            <person name="Bellafiore S."/>
        </authorList>
    </citation>
    <scope>NUCLEOTIDE SEQUENCE</scope>
    <source>
        <strain evidence="13">VN-18</strain>
    </source>
</reference>
<dbReference type="InterPro" id="IPR013783">
    <property type="entry name" value="Ig-like_fold"/>
</dbReference>
<feature type="domain" description="Ig-like" evidence="11">
    <location>
        <begin position="283"/>
        <end position="372"/>
    </location>
</feature>
<dbReference type="GO" id="GO:0016020">
    <property type="term" value="C:membrane"/>
    <property type="evidence" value="ECO:0007669"/>
    <property type="project" value="UniProtKB-SubCell"/>
</dbReference>
<keyword evidence="6 9" id="KW-0472">Membrane</keyword>
<dbReference type="OrthoDB" id="6244967at2759"/>
<dbReference type="InterPro" id="IPR003599">
    <property type="entry name" value="Ig_sub"/>
</dbReference>
<evidence type="ECO:0000256" key="5">
    <source>
        <dbReference type="ARBA" id="ARBA00022989"/>
    </source>
</evidence>
<dbReference type="PROSITE" id="PS50853">
    <property type="entry name" value="FN3"/>
    <property type="match status" value="4"/>
</dbReference>
<protein>
    <recommendedName>
        <fullName evidence="15">Neuroglian</fullName>
    </recommendedName>
</protein>
<dbReference type="Pfam" id="PF13882">
    <property type="entry name" value="Bravo_FIGEY"/>
    <property type="match status" value="1"/>
</dbReference>
<dbReference type="EMBL" id="JABEBT010000001">
    <property type="protein sequence ID" value="KAF7640392.1"/>
    <property type="molecule type" value="Genomic_DNA"/>
</dbReference>
<evidence type="ECO:0000313" key="13">
    <source>
        <dbReference type="EMBL" id="KAF7640392.1"/>
    </source>
</evidence>
<feature type="transmembrane region" description="Helical" evidence="9">
    <location>
        <begin position="1243"/>
        <end position="1268"/>
    </location>
</feature>
<dbReference type="GO" id="GO:0098609">
    <property type="term" value="P:cell-cell adhesion"/>
    <property type="evidence" value="ECO:0007669"/>
    <property type="project" value="TreeGrafter"/>
</dbReference>
<keyword evidence="4" id="KW-0130">Cell adhesion</keyword>
<keyword evidence="2 9" id="KW-0812">Transmembrane</keyword>